<dbReference type="PANTHER" id="PTHR39166:SF1">
    <property type="entry name" value="BLL1166 PROTEIN"/>
    <property type="match status" value="1"/>
</dbReference>
<evidence type="ECO:0008006" key="3">
    <source>
        <dbReference type="Google" id="ProtNLM"/>
    </source>
</evidence>
<dbReference type="Pfam" id="PF06042">
    <property type="entry name" value="NTP_transf_6"/>
    <property type="match status" value="1"/>
</dbReference>
<accession>A0A0Q0JN86</accession>
<evidence type="ECO:0000313" key="1">
    <source>
        <dbReference type="EMBL" id="KPZ15724.1"/>
    </source>
</evidence>
<proteinExistence type="predicted"/>
<name>A0A0Q0JN86_PSEA0</name>
<organism evidence="1 2">
    <name type="scientific">Pseudomonas amygdali pv. ulmi</name>
    <dbReference type="NCBI Taxonomy" id="251720"/>
    <lineage>
        <taxon>Bacteria</taxon>
        <taxon>Pseudomonadati</taxon>
        <taxon>Pseudomonadota</taxon>
        <taxon>Gammaproteobacteria</taxon>
        <taxon>Pseudomonadales</taxon>
        <taxon>Pseudomonadaceae</taxon>
        <taxon>Pseudomonas</taxon>
        <taxon>Pseudomonas amygdali</taxon>
    </lineage>
</organism>
<dbReference type="AlphaFoldDB" id="A0A0Q0JN86"/>
<reference evidence="1 2" key="1">
    <citation type="submission" date="2015-09" db="EMBL/GenBank/DDBJ databases">
        <title>Genome announcement of multiple Pseudomonas syringae strains.</title>
        <authorList>
            <person name="Thakur S."/>
            <person name="Wang P.W."/>
            <person name="Gong Y."/>
            <person name="Weir B.S."/>
            <person name="Guttman D.S."/>
        </authorList>
    </citation>
    <scope>NUCLEOTIDE SEQUENCE [LARGE SCALE GENOMIC DNA]</scope>
    <source>
        <strain evidence="1 2">ICMP3962</strain>
    </source>
</reference>
<dbReference type="EMBL" id="LJRQ01000095">
    <property type="protein sequence ID" value="KPZ15724.1"/>
    <property type="molecule type" value="Genomic_DNA"/>
</dbReference>
<dbReference type="PATRIC" id="fig|251720.4.peg.4265"/>
<sequence length="87" mass="9871">MDKLHQLRTTLGTDPARVRVLRLVRNLCLPDCWVGAGFVRSAIWDLHHGRPYSPLPSDIDVIWLDETLLDPAIDNLIGVSLCRLAHY</sequence>
<evidence type="ECO:0000313" key="2">
    <source>
        <dbReference type="Proteomes" id="UP000050266"/>
    </source>
</evidence>
<comment type="caution">
    <text evidence="1">The sequence shown here is derived from an EMBL/GenBank/DDBJ whole genome shotgun (WGS) entry which is preliminary data.</text>
</comment>
<protein>
    <recommendedName>
        <fullName evidence="3">Nucleotidyltransferase family protein</fullName>
    </recommendedName>
</protein>
<gene>
    <name evidence="1" type="ORF">ALO41_101464</name>
</gene>
<dbReference type="Proteomes" id="UP000050266">
    <property type="component" value="Unassembled WGS sequence"/>
</dbReference>
<dbReference type="OrthoDB" id="9805247at2"/>
<dbReference type="PANTHER" id="PTHR39166">
    <property type="entry name" value="BLL1166 PROTEIN"/>
    <property type="match status" value="1"/>
</dbReference>
<dbReference type="InterPro" id="IPR009267">
    <property type="entry name" value="NTP_transf_6"/>
</dbReference>